<evidence type="ECO:0000313" key="9">
    <source>
        <dbReference type="Proteomes" id="UP000314986"/>
    </source>
</evidence>
<dbReference type="InParanoid" id="A0A4W3J770"/>
<feature type="compositionally biased region" description="Polar residues" evidence="6">
    <location>
        <begin position="699"/>
        <end position="725"/>
    </location>
</feature>
<dbReference type="SMART" id="SM00091">
    <property type="entry name" value="PAS"/>
    <property type="match status" value="2"/>
</dbReference>
<keyword evidence="3" id="KW-0238">DNA-binding</keyword>
<evidence type="ECO:0000256" key="2">
    <source>
        <dbReference type="ARBA" id="ARBA00023015"/>
    </source>
</evidence>
<feature type="region of interest" description="Disordered" evidence="6">
    <location>
        <begin position="676"/>
        <end position="736"/>
    </location>
</feature>
<evidence type="ECO:0000256" key="5">
    <source>
        <dbReference type="ARBA" id="ARBA00023242"/>
    </source>
</evidence>
<keyword evidence="9" id="KW-1185">Reference proteome</keyword>
<reference evidence="9" key="2">
    <citation type="journal article" date="2007" name="PLoS Biol.">
        <title>Survey sequencing and comparative analysis of the elephant shark (Callorhinchus milii) genome.</title>
        <authorList>
            <person name="Venkatesh B."/>
            <person name="Kirkness E.F."/>
            <person name="Loh Y.H."/>
            <person name="Halpern A.L."/>
            <person name="Lee A.P."/>
            <person name="Johnson J."/>
            <person name="Dandona N."/>
            <person name="Viswanathan L.D."/>
            <person name="Tay A."/>
            <person name="Venter J.C."/>
            <person name="Strausberg R.L."/>
            <person name="Brenner S."/>
        </authorList>
    </citation>
    <scope>NUCLEOTIDE SEQUENCE [LARGE SCALE GENOMIC DNA]</scope>
</reference>
<evidence type="ECO:0000259" key="7">
    <source>
        <dbReference type="PROSITE" id="PS50112"/>
    </source>
</evidence>
<dbReference type="GeneTree" id="ENSGT00940000154486"/>
<dbReference type="Pfam" id="PF14598">
    <property type="entry name" value="PAS_11"/>
    <property type="match status" value="1"/>
</dbReference>
<organism evidence="8 9">
    <name type="scientific">Callorhinchus milii</name>
    <name type="common">Ghost shark</name>
    <dbReference type="NCBI Taxonomy" id="7868"/>
    <lineage>
        <taxon>Eukaryota</taxon>
        <taxon>Metazoa</taxon>
        <taxon>Chordata</taxon>
        <taxon>Craniata</taxon>
        <taxon>Vertebrata</taxon>
        <taxon>Chondrichthyes</taxon>
        <taxon>Holocephali</taxon>
        <taxon>Chimaeriformes</taxon>
        <taxon>Callorhinchidae</taxon>
        <taxon>Callorhinchus</taxon>
    </lineage>
</organism>
<dbReference type="FunFam" id="3.30.450.20:FF:000019">
    <property type="entry name" value="Aryl hydrocarbon receptor 1"/>
    <property type="match status" value="1"/>
</dbReference>
<sequence>QEASRVFQALNGFILVVTAEGFVFYASPTILDYLGFQQSDVVHQSVFQLIHTDDRPMFHQQLHWALNPPAFHESNPLGDGSSDSPCNMITYDPQRLPLENSSFMERSFICRFRCLLDNSSGFLTLRFQGRLKFLHGQNKKADDGSAIPPQLALFAVATPLQPPSILEIRTKTLIFQTKHKLDFTPTACDNKGKFVLGYTDSELCMRGSGYQFIHAADMMNCADNHVRMIKTGETGMTVFRLLTKQSGWVWVQANARLVYKGGQPDCIIARQRALTNEEGEEHLRKRTMQLPFNFATGEAVLYENNLFTSGLQDLFQAKGKGVKIKNTSLEINGVDPNSILGAIISQSASHIYASQADSHSNPSLSNTLENDIEVFGLQEDCWQSASNGVTAPKQESDLDQDDSLSALMDILSQKNDDEKELCKTLQKLDVDVENMELEQWEETLLKMDIGPNLPDDLNNIISNDFLLSYVEDVLATKDGPSVGTFQQGRLDSGEENLPETPQQNWFGHTQNGLGFNRQKPMRPSCQNSIAHSAQNSMMGQQNAMLLCHQTSMKSGSKAIITPGLQSPMSSCLQTPVTPNLQTPMESGLQNPTACNLQNSMTSGLCHSMSSCLQNPTVFRDQSKVMPSLHTVMILGPQDSMVFAPMNSMMDVQQKQIALRLQGTTEARPQNSMEARVHNPLGSWTDPQIPLSHSPHNPLHMSQNRARPAPQTEQLNTQPTPSQQALSDDPQGPWHLGEKGQARLHSAADLQPMQLQRMPTWQNGQPDLTQPLQGQGCRQLHIPQAPCRSVQEHLSTASQGNGSCLQYSCSMASPHSAVAGQPQAGQCPSVSNGFQLPSCKYVRGGSLPRNGLSFPDTSPIAALPRCSKMKQSPDHSPLKASCYFEKNAVNLLLHSSPFPNGEVNAQQPSCQFKTGFPPLPFTAESACGNATDPVSWDYNGQYNERVRRPQPVSYIQ</sequence>
<dbReference type="GO" id="GO:0004879">
    <property type="term" value="F:nuclear receptor activity"/>
    <property type="evidence" value="ECO:0007669"/>
    <property type="project" value="TreeGrafter"/>
</dbReference>
<dbReference type="CDD" id="cd00130">
    <property type="entry name" value="PAS"/>
    <property type="match status" value="2"/>
</dbReference>
<evidence type="ECO:0000256" key="1">
    <source>
        <dbReference type="ARBA" id="ARBA00004123"/>
    </source>
</evidence>
<feature type="domain" description="PAS" evidence="7">
    <location>
        <begin position="1"/>
        <end position="69"/>
    </location>
</feature>
<dbReference type="InterPro" id="IPR001610">
    <property type="entry name" value="PAC"/>
</dbReference>
<accession>A0A4W3J770</accession>
<keyword evidence="5" id="KW-0539">Nucleus</keyword>
<name>A0A4W3J770_CALMI</name>
<keyword evidence="2" id="KW-0805">Transcription regulation</keyword>
<dbReference type="Ensembl" id="ENSCMIT00000028788.1">
    <property type="protein sequence ID" value="ENSCMIP00000028340.1"/>
    <property type="gene ID" value="ENSCMIG00000012311.1"/>
</dbReference>
<dbReference type="GO" id="GO:0000976">
    <property type="term" value="F:transcription cis-regulatory region binding"/>
    <property type="evidence" value="ECO:0007669"/>
    <property type="project" value="TreeGrafter"/>
</dbReference>
<dbReference type="PANTHER" id="PTHR10649:SF17">
    <property type="entry name" value="ARYL HYDROCARBON RECEPTOR 2"/>
    <property type="match status" value="1"/>
</dbReference>
<dbReference type="InterPro" id="IPR000014">
    <property type="entry name" value="PAS"/>
</dbReference>
<keyword evidence="4" id="KW-0804">Transcription</keyword>
<proteinExistence type="predicted"/>
<dbReference type="SMART" id="SM00086">
    <property type="entry name" value="PAC"/>
    <property type="match status" value="1"/>
</dbReference>
<dbReference type="GO" id="GO:0006805">
    <property type="term" value="P:xenobiotic metabolic process"/>
    <property type="evidence" value="ECO:0007669"/>
    <property type="project" value="InterPro"/>
</dbReference>
<reference evidence="8" key="4">
    <citation type="submission" date="2025-08" db="UniProtKB">
        <authorList>
            <consortium name="Ensembl"/>
        </authorList>
    </citation>
    <scope>IDENTIFICATION</scope>
</reference>
<dbReference type="InterPro" id="IPR039091">
    <property type="entry name" value="AHR/AHRR"/>
</dbReference>
<reference evidence="9" key="3">
    <citation type="journal article" date="2014" name="Nature">
        <title>Elephant shark genome provides unique insights into gnathostome evolution.</title>
        <authorList>
            <consortium name="International Elephant Shark Genome Sequencing Consortium"/>
            <person name="Venkatesh B."/>
            <person name="Lee A.P."/>
            <person name="Ravi V."/>
            <person name="Maurya A.K."/>
            <person name="Lian M.M."/>
            <person name="Swann J.B."/>
            <person name="Ohta Y."/>
            <person name="Flajnik M.F."/>
            <person name="Sutoh Y."/>
            <person name="Kasahara M."/>
            <person name="Hoon S."/>
            <person name="Gangu V."/>
            <person name="Roy S.W."/>
            <person name="Irimia M."/>
            <person name="Korzh V."/>
            <person name="Kondrychyn I."/>
            <person name="Lim Z.W."/>
            <person name="Tay B.H."/>
            <person name="Tohari S."/>
            <person name="Kong K.W."/>
            <person name="Ho S."/>
            <person name="Lorente-Galdos B."/>
            <person name="Quilez J."/>
            <person name="Marques-Bonet T."/>
            <person name="Raney B.J."/>
            <person name="Ingham P.W."/>
            <person name="Tay A."/>
            <person name="Hillier L.W."/>
            <person name="Minx P."/>
            <person name="Boehm T."/>
            <person name="Wilson R.K."/>
            <person name="Brenner S."/>
            <person name="Warren W.C."/>
        </authorList>
    </citation>
    <scope>NUCLEOTIDE SEQUENCE [LARGE SCALE GENOMIC DNA]</scope>
</reference>
<dbReference type="PANTHER" id="PTHR10649">
    <property type="entry name" value="ARYL HYDROCARBON RECEPTOR"/>
    <property type="match status" value="1"/>
</dbReference>
<dbReference type="Pfam" id="PF00989">
    <property type="entry name" value="PAS"/>
    <property type="match status" value="1"/>
</dbReference>
<evidence type="ECO:0000256" key="6">
    <source>
        <dbReference type="SAM" id="MobiDB-lite"/>
    </source>
</evidence>
<evidence type="ECO:0000256" key="4">
    <source>
        <dbReference type="ARBA" id="ARBA00023163"/>
    </source>
</evidence>
<dbReference type="InterPro" id="IPR013767">
    <property type="entry name" value="PAS_fold"/>
</dbReference>
<dbReference type="STRING" id="7868.ENSCMIP00000028340"/>
<evidence type="ECO:0000313" key="8">
    <source>
        <dbReference type="Ensembl" id="ENSCMIP00000028340.1"/>
    </source>
</evidence>
<dbReference type="FunFam" id="3.30.450.20:FF:000035">
    <property type="entry name" value="Aryl hydrocarbon receptor"/>
    <property type="match status" value="1"/>
</dbReference>
<comment type="subcellular location">
    <subcellularLocation>
        <location evidence="1">Nucleus</location>
    </subcellularLocation>
</comment>
<dbReference type="InterPro" id="IPR035965">
    <property type="entry name" value="PAS-like_dom_sf"/>
</dbReference>
<dbReference type="GO" id="GO:0005634">
    <property type="term" value="C:nucleus"/>
    <property type="evidence" value="ECO:0007669"/>
    <property type="project" value="UniProtKB-SubCell"/>
</dbReference>
<reference evidence="9" key="1">
    <citation type="journal article" date="2006" name="Science">
        <title>Ancient noncoding elements conserved in the human genome.</title>
        <authorList>
            <person name="Venkatesh B."/>
            <person name="Kirkness E.F."/>
            <person name="Loh Y.H."/>
            <person name="Halpern A.L."/>
            <person name="Lee A.P."/>
            <person name="Johnson J."/>
            <person name="Dandona N."/>
            <person name="Viswanathan L.D."/>
            <person name="Tay A."/>
            <person name="Venter J.C."/>
            <person name="Strausberg R.L."/>
            <person name="Brenner S."/>
        </authorList>
    </citation>
    <scope>NUCLEOTIDE SEQUENCE [LARGE SCALE GENOMIC DNA]</scope>
</reference>
<reference evidence="8" key="5">
    <citation type="submission" date="2025-09" db="UniProtKB">
        <authorList>
            <consortium name="Ensembl"/>
        </authorList>
    </citation>
    <scope>IDENTIFICATION</scope>
</reference>
<dbReference type="AlphaFoldDB" id="A0A4W3J770"/>
<dbReference type="PROSITE" id="PS50112">
    <property type="entry name" value="PAS"/>
    <property type="match status" value="1"/>
</dbReference>
<dbReference type="Proteomes" id="UP000314986">
    <property type="component" value="Unassembled WGS sequence"/>
</dbReference>
<dbReference type="GO" id="GO:0034751">
    <property type="term" value="C:aryl hydrocarbon receptor complex"/>
    <property type="evidence" value="ECO:0007669"/>
    <property type="project" value="TreeGrafter"/>
</dbReference>
<protein>
    <submittedName>
        <fullName evidence="8">Uncharacterized LOC103191164</fullName>
    </submittedName>
</protein>
<dbReference type="Gene3D" id="3.30.450.20">
    <property type="entry name" value="PAS domain"/>
    <property type="match status" value="2"/>
</dbReference>
<dbReference type="SUPFAM" id="SSF55785">
    <property type="entry name" value="PYP-like sensor domain (PAS domain)"/>
    <property type="match status" value="2"/>
</dbReference>
<evidence type="ECO:0000256" key="3">
    <source>
        <dbReference type="ARBA" id="ARBA00023125"/>
    </source>
</evidence>